<proteinExistence type="predicted"/>
<gene>
    <name evidence="1" type="ORF">SAMN05414137_115153</name>
</gene>
<sequence>MNATAAASATPSTTAAPRLVKPQGRFMVALDKVTRDLITWLTYRGVSVYGSRVLAVRGRKSGEWRTTPVNLLVIDGRRYLVAPRGHTQWVRNMRAVGGGELRLGKKVETFDATELTDADKPVVLRAYMKQWAWEVSYFFGDVNADSPEAELQRIAPGFPVFRIDAA</sequence>
<evidence type="ECO:0000313" key="1">
    <source>
        <dbReference type="EMBL" id="SEL93573.1"/>
    </source>
</evidence>
<dbReference type="Gene3D" id="2.30.110.10">
    <property type="entry name" value="Electron Transport, Fmn-binding Protein, Chain A"/>
    <property type="match status" value="1"/>
</dbReference>
<name>A0A1H7U984_STRJI</name>
<dbReference type="NCBIfam" id="TIGR00026">
    <property type="entry name" value="hi_GC_TIGR00026"/>
    <property type="match status" value="1"/>
</dbReference>
<dbReference type="AlphaFoldDB" id="A0A1H7U984"/>
<protein>
    <submittedName>
        <fullName evidence="1">Deazaflavin-dependent oxidoreductase, nitroreductase family</fullName>
    </submittedName>
</protein>
<organism evidence="1 2">
    <name type="scientific">Streptacidiphilus jiangxiensis</name>
    <dbReference type="NCBI Taxonomy" id="235985"/>
    <lineage>
        <taxon>Bacteria</taxon>
        <taxon>Bacillati</taxon>
        <taxon>Actinomycetota</taxon>
        <taxon>Actinomycetes</taxon>
        <taxon>Kitasatosporales</taxon>
        <taxon>Streptomycetaceae</taxon>
        <taxon>Streptacidiphilus</taxon>
    </lineage>
</organism>
<dbReference type="STRING" id="235985.SAMN05414137_115153"/>
<dbReference type="InterPro" id="IPR012349">
    <property type="entry name" value="Split_barrel_FMN-bd"/>
</dbReference>
<dbReference type="Pfam" id="PF04075">
    <property type="entry name" value="F420H2_quin_red"/>
    <property type="match status" value="1"/>
</dbReference>
<evidence type="ECO:0000313" key="2">
    <source>
        <dbReference type="Proteomes" id="UP000183015"/>
    </source>
</evidence>
<accession>A0A1H7U984</accession>
<dbReference type="eggNOG" id="ENOG5032QW3">
    <property type="taxonomic scope" value="Bacteria"/>
</dbReference>
<dbReference type="RefSeq" id="WP_425314711.1">
    <property type="nucleotide sequence ID" value="NZ_BBPN01000019.1"/>
</dbReference>
<dbReference type="EMBL" id="FOAZ01000015">
    <property type="protein sequence ID" value="SEL93573.1"/>
    <property type="molecule type" value="Genomic_DNA"/>
</dbReference>
<dbReference type="GO" id="GO:0016491">
    <property type="term" value="F:oxidoreductase activity"/>
    <property type="evidence" value="ECO:0007669"/>
    <property type="project" value="InterPro"/>
</dbReference>
<keyword evidence="2" id="KW-1185">Reference proteome</keyword>
<reference evidence="2" key="1">
    <citation type="submission" date="2016-10" db="EMBL/GenBank/DDBJ databases">
        <authorList>
            <person name="Varghese N."/>
        </authorList>
    </citation>
    <scope>NUCLEOTIDE SEQUENCE [LARGE SCALE GENOMIC DNA]</scope>
    <source>
        <strain evidence="2">DSM 45096 / BCRC 16803 / CGMCC 4.1857 / CIP 109030 / JCM 12277 / KCTC 19219 / NBRC 100920 / 33214</strain>
    </source>
</reference>
<dbReference type="InterPro" id="IPR004378">
    <property type="entry name" value="F420H2_quin_Rdtase"/>
</dbReference>
<dbReference type="Proteomes" id="UP000183015">
    <property type="component" value="Unassembled WGS sequence"/>
</dbReference>